<dbReference type="InterPro" id="IPR005119">
    <property type="entry name" value="LysR_subst-bd"/>
</dbReference>
<comment type="caution">
    <text evidence="6">The sequence shown here is derived from an EMBL/GenBank/DDBJ whole genome shotgun (WGS) entry which is preliminary data.</text>
</comment>
<dbReference type="GO" id="GO:0003677">
    <property type="term" value="F:DNA binding"/>
    <property type="evidence" value="ECO:0007669"/>
    <property type="project" value="UniProtKB-KW"/>
</dbReference>
<dbReference type="Gene3D" id="1.10.10.10">
    <property type="entry name" value="Winged helix-like DNA-binding domain superfamily/Winged helix DNA-binding domain"/>
    <property type="match status" value="1"/>
</dbReference>
<dbReference type="PANTHER" id="PTHR30579:SF3">
    <property type="entry name" value="TRANSCRIPTIONAL REGULATORY PROTEIN"/>
    <property type="match status" value="1"/>
</dbReference>
<evidence type="ECO:0000256" key="3">
    <source>
        <dbReference type="ARBA" id="ARBA00023125"/>
    </source>
</evidence>
<organism evidence="6 7">
    <name type="scientific">Vineibacter terrae</name>
    <dbReference type="NCBI Taxonomy" id="2586908"/>
    <lineage>
        <taxon>Bacteria</taxon>
        <taxon>Pseudomonadati</taxon>
        <taxon>Pseudomonadota</taxon>
        <taxon>Alphaproteobacteria</taxon>
        <taxon>Hyphomicrobiales</taxon>
        <taxon>Vineibacter</taxon>
    </lineage>
</organism>
<evidence type="ECO:0000256" key="1">
    <source>
        <dbReference type="ARBA" id="ARBA00009437"/>
    </source>
</evidence>
<dbReference type="InterPro" id="IPR036388">
    <property type="entry name" value="WH-like_DNA-bd_sf"/>
</dbReference>
<gene>
    <name evidence="6" type="ORF">FHP25_29065</name>
</gene>
<name>A0A5C8PCW1_9HYPH</name>
<dbReference type="PANTHER" id="PTHR30579">
    <property type="entry name" value="TRANSCRIPTIONAL REGULATOR"/>
    <property type="match status" value="1"/>
</dbReference>
<dbReference type="InterPro" id="IPR000847">
    <property type="entry name" value="LysR_HTH_N"/>
</dbReference>
<dbReference type="InterPro" id="IPR050176">
    <property type="entry name" value="LTTR"/>
</dbReference>
<evidence type="ECO:0000313" key="7">
    <source>
        <dbReference type="Proteomes" id="UP000321638"/>
    </source>
</evidence>
<evidence type="ECO:0000313" key="6">
    <source>
        <dbReference type="EMBL" id="TXL71591.1"/>
    </source>
</evidence>
<reference evidence="6 7" key="1">
    <citation type="submission" date="2019-06" db="EMBL/GenBank/DDBJ databases">
        <title>New taxonomy in bacterial strain CC-CFT640, isolated from vineyard.</title>
        <authorList>
            <person name="Lin S.-Y."/>
            <person name="Tsai C.-F."/>
            <person name="Young C.-C."/>
        </authorList>
    </citation>
    <scope>NUCLEOTIDE SEQUENCE [LARGE SCALE GENOMIC DNA]</scope>
    <source>
        <strain evidence="6 7">CC-CFT640</strain>
    </source>
</reference>
<evidence type="ECO:0000256" key="2">
    <source>
        <dbReference type="ARBA" id="ARBA00023015"/>
    </source>
</evidence>
<dbReference type="OrthoDB" id="7333438at2"/>
<sequence>MAVMIAAWDDLRIFLTLAREGNLTAAARKLGVSHPTVARRAKALEEAIGARLFDRLPDRFVLTAAGEELMADAQAMEQAAESIHRRSTGLAADTTKGTVRISAGEVMISFLALHMPRLRRDLQCVEFELSQSHTPANLSRREADLMIREQVPDLAGIMTRRLGRVAYAVYGHPQLVPHAGVTREAMRRMPWAGFDESHNYMPGQRWLLDLLDGPRPAVRVNNWMILHDAARAGAGLAVLPCCLGDSDPDLRRLGAVLEDVAVDQWLLVHRDLRTLSRVRRVMDAVIELFQEERAALEGLRLPLAPRERGEGGCTDRLDR</sequence>
<accession>A0A5C8PCW1</accession>
<dbReference type="InterPro" id="IPR036390">
    <property type="entry name" value="WH_DNA-bd_sf"/>
</dbReference>
<keyword evidence="7" id="KW-1185">Reference proteome</keyword>
<keyword evidence="4" id="KW-0804">Transcription</keyword>
<protein>
    <submittedName>
        <fullName evidence="6">LysR family transcriptional regulator</fullName>
    </submittedName>
</protein>
<keyword evidence="2" id="KW-0805">Transcription regulation</keyword>
<dbReference type="PROSITE" id="PS50931">
    <property type="entry name" value="HTH_LYSR"/>
    <property type="match status" value="1"/>
</dbReference>
<evidence type="ECO:0000256" key="4">
    <source>
        <dbReference type="ARBA" id="ARBA00023163"/>
    </source>
</evidence>
<keyword evidence="3" id="KW-0238">DNA-binding</keyword>
<feature type="domain" description="HTH lysR-type" evidence="5">
    <location>
        <begin position="8"/>
        <end position="63"/>
    </location>
</feature>
<dbReference type="AlphaFoldDB" id="A0A5C8PCW1"/>
<proteinExistence type="inferred from homology"/>
<dbReference type="Pfam" id="PF00126">
    <property type="entry name" value="HTH_1"/>
    <property type="match status" value="1"/>
</dbReference>
<dbReference type="EMBL" id="VDUZ01000041">
    <property type="protein sequence ID" value="TXL71591.1"/>
    <property type="molecule type" value="Genomic_DNA"/>
</dbReference>
<comment type="similarity">
    <text evidence="1">Belongs to the LysR transcriptional regulatory family.</text>
</comment>
<dbReference type="Gene3D" id="3.40.190.290">
    <property type="match status" value="1"/>
</dbReference>
<dbReference type="SUPFAM" id="SSF46785">
    <property type="entry name" value="Winged helix' DNA-binding domain"/>
    <property type="match status" value="1"/>
</dbReference>
<dbReference type="PRINTS" id="PR00039">
    <property type="entry name" value="HTHLYSR"/>
</dbReference>
<dbReference type="Proteomes" id="UP000321638">
    <property type="component" value="Unassembled WGS sequence"/>
</dbReference>
<dbReference type="SUPFAM" id="SSF53850">
    <property type="entry name" value="Periplasmic binding protein-like II"/>
    <property type="match status" value="1"/>
</dbReference>
<evidence type="ECO:0000259" key="5">
    <source>
        <dbReference type="PROSITE" id="PS50931"/>
    </source>
</evidence>
<dbReference type="GO" id="GO:0003700">
    <property type="term" value="F:DNA-binding transcription factor activity"/>
    <property type="evidence" value="ECO:0007669"/>
    <property type="project" value="InterPro"/>
</dbReference>
<dbReference type="Pfam" id="PF03466">
    <property type="entry name" value="LysR_substrate"/>
    <property type="match status" value="1"/>
</dbReference>